<organism evidence="2 3">
    <name type="scientific">Microlunatus sagamiharensis</name>
    <dbReference type="NCBI Taxonomy" id="546874"/>
    <lineage>
        <taxon>Bacteria</taxon>
        <taxon>Bacillati</taxon>
        <taxon>Actinomycetota</taxon>
        <taxon>Actinomycetes</taxon>
        <taxon>Propionibacteriales</taxon>
        <taxon>Propionibacteriaceae</taxon>
        <taxon>Microlunatus</taxon>
    </lineage>
</organism>
<gene>
    <name evidence="2" type="ORF">SAMN04488544_3689</name>
</gene>
<accession>A0A1H2NB86</accession>
<sequence length="152" mass="16112">MPARQARFVLSAPPPVRALAISAALVVVGVGLLVLASAYGWPVGVLVLAVVLAVLGVALGLVALVVTRRIRSTVVTDAEQIVVEHAGSRQSLRWSEIGTARVLGQRLVISRKEGEGGVSVLNPRRRANPTFLALMAEVQQRLDADRGYSPFS</sequence>
<evidence type="ECO:0000313" key="2">
    <source>
        <dbReference type="EMBL" id="SDV02749.1"/>
    </source>
</evidence>
<name>A0A1H2NB86_9ACTN</name>
<reference evidence="3" key="1">
    <citation type="submission" date="2016-10" db="EMBL/GenBank/DDBJ databases">
        <authorList>
            <person name="Varghese N."/>
            <person name="Submissions S."/>
        </authorList>
    </citation>
    <scope>NUCLEOTIDE SEQUENCE [LARGE SCALE GENOMIC DNA]</scope>
    <source>
        <strain evidence="3">DSM 21743</strain>
    </source>
</reference>
<protein>
    <recommendedName>
        <fullName evidence="4">PH domain-containing protein</fullName>
    </recommendedName>
</protein>
<feature type="transmembrane region" description="Helical" evidence="1">
    <location>
        <begin position="45"/>
        <end position="66"/>
    </location>
</feature>
<keyword evidence="1" id="KW-1133">Transmembrane helix</keyword>
<keyword evidence="1" id="KW-0472">Membrane</keyword>
<keyword evidence="3" id="KW-1185">Reference proteome</keyword>
<evidence type="ECO:0000313" key="3">
    <source>
        <dbReference type="Proteomes" id="UP000198825"/>
    </source>
</evidence>
<dbReference type="Proteomes" id="UP000198825">
    <property type="component" value="Chromosome I"/>
</dbReference>
<dbReference type="AlphaFoldDB" id="A0A1H2NB86"/>
<proteinExistence type="predicted"/>
<evidence type="ECO:0008006" key="4">
    <source>
        <dbReference type="Google" id="ProtNLM"/>
    </source>
</evidence>
<feature type="transmembrane region" description="Helical" evidence="1">
    <location>
        <begin position="20"/>
        <end position="39"/>
    </location>
</feature>
<keyword evidence="1" id="KW-0812">Transmembrane</keyword>
<evidence type="ECO:0000256" key="1">
    <source>
        <dbReference type="SAM" id="Phobius"/>
    </source>
</evidence>
<dbReference type="EMBL" id="LT629799">
    <property type="protein sequence ID" value="SDV02749.1"/>
    <property type="molecule type" value="Genomic_DNA"/>
</dbReference>